<keyword evidence="1" id="KW-0472">Membrane</keyword>
<evidence type="ECO:0000313" key="3">
    <source>
        <dbReference type="Proteomes" id="UP000734854"/>
    </source>
</evidence>
<gene>
    <name evidence="2" type="ORF">ZIOFF_026082</name>
</gene>
<proteinExistence type="predicted"/>
<dbReference type="EMBL" id="JACMSC010000007">
    <property type="protein sequence ID" value="KAG6515653.1"/>
    <property type="molecule type" value="Genomic_DNA"/>
</dbReference>
<evidence type="ECO:0000256" key="1">
    <source>
        <dbReference type="SAM" id="Phobius"/>
    </source>
</evidence>
<keyword evidence="1" id="KW-1133">Transmembrane helix</keyword>
<comment type="caution">
    <text evidence="2">The sequence shown here is derived from an EMBL/GenBank/DDBJ whole genome shotgun (WGS) entry which is preliminary data.</text>
</comment>
<dbReference type="AlphaFoldDB" id="A0A8J5H3I7"/>
<evidence type="ECO:0000313" key="2">
    <source>
        <dbReference type="EMBL" id="KAG6515653.1"/>
    </source>
</evidence>
<keyword evidence="1" id="KW-0812">Transmembrane</keyword>
<protein>
    <submittedName>
        <fullName evidence="2">Uncharacterized protein</fullName>
    </submittedName>
</protein>
<organism evidence="2 3">
    <name type="scientific">Zingiber officinale</name>
    <name type="common">Ginger</name>
    <name type="synonym">Amomum zingiber</name>
    <dbReference type="NCBI Taxonomy" id="94328"/>
    <lineage>
        <taxon>Eukaryota</taxon>
        <taxon>Viridiplantae</taxon>
        <taxon>Streptophyta</taxon>
        <taxon>Embryophyta</taxon>
        <taxon>Tracheophyta</taxon>
        <taxon>Spermatophyta</taxon>
        <taxon>Magnoliopsida</taxon>
        <taxon>Liliopsida</taxon>
        <taxon>Zingiberales</taxon>
        <taxon>Zingiberaceae</taxon>
        <taxon>Zingiber</taxon>
    </lineage>
</organism>
<name>A0A8J5H3I7_ZINOF</name>
<dbReference type="Proteomes" id="UP000734854">
    <property type="component" value="Unassembled WGS sequence"/>
</dbReference>
<feature type="transmembrane region" description="Helical" evidence="1">
    <location>
        <begin position="47"/>
        <end position="72"/>
    </location>
</feature>
<accession>A0A8J5H3I7</accession>
<keyword evidence="3" id="KW-1185">Reference proteome</keyword>
<sequence>MELEVMKAMGPMEEGDAVFGADSEELWIHWCIGGMINTVRESPSIRIVFLMDLSGTSTIQLIMITTILLLILSRDTSSTYFTLILLISREHQCILLRRMTTLMKLAL</sequence>
<reference evidence="2 3" key="1">
    <citation type="submission" date="2020-08" db="EMBL/GenBank/DDBJ databases">
        <title>Plant Genome Project.</title>
        <authorList>
            <person name="Zhang R.-G."/>
        </authorList>
    </citation>
    <scope>NUCLEOTIDE SEQUENCE [LARGE SCALE GENOMIC DNA]</scope>
    <source>
        <tissue evidence="2">Rhizome</tissue>
    </source>
</reference>